<dbReference type="AlphaFoldDB" id="A0AAE0YC35"/>
<accession>A0AAE0YC35</accession>
<reference evidence="2" key="1">
    <citation type="journal article" date="2023" name="G3 (Bethesda)">
        <title>A reference genome for the long-term kleptoplast-retaining sea slug Elysia crispata morphotype clarki.</title>
        <authorList>
            <person name="Eastman K.E."/>
            <person name="Pendleton A.L."/>
            <person name="Shaikh M.A."/>
            <person name="Suttiyut T."/>
            <person name="Ogas R."/>
            <person name="Tomko P."/>
            <person name="Gavelis G."/>
            <person name="Widhalm J.R."/>
            <person name="Wisecaver J.H."/>
        </authorList>
    </citation>
    <scope>NUCLEOTIDE SEQUENCE</scope>
    <source>
        <strain evidence="2">ECLA1</strain>
    </source>
</reference>
<dbReference type="Proteomes" id="UP001283361">
    <property type="component" value="Unassembled WGS sequence"/>
</dbReference>
<evidence type="ECO:0000256" key="1">
    <source>
        <dbReference type="SAM" id="MobiDB-lite"/>
    </source>
</evidence>
<proteinExistence type="predicted"/>
<comment type="caution">
    <text evidence="2">The sequence shown here is derived from an EMBL/GenBank/DDBJ whole genome shotgun (WGS) entry which is preliminary data.</text>
</comment>
<evidence type="ECO:0000313" key="3">
    <source>
        <dbReference type="Proteomes" id="UP001283361"/>
    </source>
</evidence>
<gene>
    <name evidence="2" type="ORF">RRG08_000509</name>
</gene>
<sequence>MLNGLPLDHQSSRDNHNKPQARSSPGTGGLSRLQVSELDKCSAFEMKTSGESGNRRKPLGERLKALSGRLADLLFDLRTFLVNFTEKRRNVCDTLRSFQVENLGKT</sequence>
<name>A0AAE0YC35_9GAST</name>
<evidence type="ECO:0000313" key="2">
    <source>
        <dbReference type="EMBL" id="KAK3740522.1"/>
    </source>
</evidence>
<dbReference type="EMBL" id="JAWDGP010006468">
    <property type="protein sequence ID" value="KAK3740522.1"/>
    <property type="molecule type" value="Genomic_DNA"/>
</dbReference>
<organism evidence="2 3">
    <name type="scientific">Elysia crispata</name>
    <name type="common">lettuce slug</name>
    <dbReference type="NCBI Taxonomy" id="231223"/>
    <lineage>
        <taxon>Eukaryota</taxon>
        <taxon>Metazoa</taxon>
        <taxon>Spiralia</taxon>
        <taxon>Lophotrochozoa</taxon>
        <taxon>Mollusca</taxon>
        <taxon>Gastropoda</taxon>
        <taxon>Heterobranchia</taxon>
        <taxon>Euthyneura</taxon>
        <taxon>Panpulmonata</taxon>
        <taxon>Sacoglossa</taxon>
        <taxon>Placobranchoidea</taxon>
        <taxon>Plakobranchidae</taxon>
        <taxon>Elysia</taxon>
    </lineage>
</organism>
<feature type="region of interest" description="Disordered" evidence="1">
    <location>
        <begin position="1"/>
        <end position="32"/>
    </location>
</feature>
<keyword evidence="3" id="KW-1185">Reference proteome</keyword>
<protein>
    <submittedName>
        <fullName evidence="2">Uncharacterized protein</fullName>
    </submittedName>
</protein>